<dbReference type="SUPFAM" id="SSF47473">
    <property type="entry name" value="EF-hand"/>
    <property type="match status" value="1"/>
</dbReference>
<evidence type="ECO:0000259" key="2">
    <source>
        <dbReference type="PROSITE" id="PS50031"/>
    </source>
</evidence>
<dbReference type="Proteomes" id="UP001230188">
    <property type="component" value="Unassembled WGS sequence"/>
</dbReference>
<feature type="region of interest" description="Disordered" evidence="1">
    <location>
        <begin position="151"/>
        <end position="170"/>
    </location>
</feature>
<feature type="domain" description="EH" evidence="2">
    <location>
        <begin position="79"/>
        <end position="137"/>
    </location>
</feature>
<accession>A0AAD7UEL9</accession>
<organism evidence="4 5">
    <name type="scientific">Chrysophaeum taylorii</name>
    <dbReference type="NCBI Taxonomy" id="2483200"/>
    <lineage>
        <taxon>Eukaryota</taxon>
        <taxon>Sar</taxon>
        <taxon>Stramenopiles</taxon>
        <taxon>Ochrophyta</taxon>
        <taxon>Pelagophyceae</taxon>
        <taxon>Pelagomonadales</taxon>
        <taxon>Pelagomonadaceae</taxon>
        <taxon>Chrysophaeum</taxon>
    </lineage>
</organism>
<evidence type="ECO:0008006" key="6">
    <source>
        <dbReference type="Google" id="ProtNLM"/>
    </source>
</evidence>
<dbReference type="GO" id="GO:0016192">
    <property type="term" value="P:vesicle-mediated transport"/>
    <property type="evidence" value="ECO:0007669"/>
    <property type="project" value="InterPro"/>
</dbReference>
<comment type="caution">
    <text evidence="4">The sequence shown here is derived from an EMBL/GenBank/DDBJ whole genome shotgun (WGS) entry which is preliminary data.</text>
</comment>
<dbReference type="Gene3D" id="1.10.238.10">
    <property type="entry name" value="EF-hand"/>
    <property type="match status" value="1"/>
</dbReference>
<dbReference type="SUPFAM" id="SSF109993">
    <property type="entry name" value="VPS9 domain"/>
    <property type="match status" value="1"/>
</dbReference>
<dbReference type="GO" id="GO:0031267">
    <property type="term" value="F:small GTPase binding"/>
    <property type="evidence" value="ECO:0007669"/>
    <property type="project" value="TreeGrafter"/>
</dbReference>
<evidence type="ECO:0000313" key="5">
    <source>
        <dbReference type="Proteomes" id="UP001230188"/>
    </source>
</evidence>
<evidence type="ECO:0000313" key="4">
    <source>
        <dbReference type="EMBL" id="KAJ8602563.1"/>
    </source>
</evidence>
<dbReference type="InterPro" id="IPR011992">
    <property type="entry name" value="EF-hand-dom_pair"/>
</dbReference>
<dbReference type="InterPro" id="IPR003123">
    <property type="entry name" value="VPS9"/>
</dbReference>
<gene>
    <name evidence="4" type="ORF">CTAYLR_008754</name>
</gene>
<dbReference type="InterPro" id="IPR000261">
    <property type="entry name" value="EH_dom"/>
</dbReference>
<reference evidence="4" key="1">
    <citation type="submission" date="2023-01" db="EMBL/GenBank/DDBJ databases">
        <title>Metagenome sequencing of chrysophaentin producing Chrysophaeum taylorii.</title>
        <authorList>
            <person name="Davison J."/>
            <person name="Bewley C."/>
        </authorList>
    </citation>
    <scope>NUCLEOTIDE SEQUENCE</scope>
    <source>
        <strain evidence="4">NIES-1699</strain>
    </source>
</reference>
<proteinExistence type="predicted"/>
<dbReference type="InterPro" id="IPR037191">
    <property type="entry name" value="VPS9_dom_sf"/>
</dbReference>
<dbReference type="GO" id="GO:0005085">
    <property type="term" value="F:guanyl-nucleotide exchange factor activity"/>
    <property type="evidence" value="ECO:0007669"/>
    <property type="project" value="InterPro"/>
</dbReference>
<dbReference type="InterPro" id="IPR045046">
    <property type="entry name" value="Vps9-like"/>
</dbReference>
<dbReference type="GO" id="GO:0005829">
    <property type="term" value="C:cytosol"/>
    <property type="evidence" value="ECO:0007669"/>
    <property type="project" value="TreeGrafter"/>
</dbReference>
<feature type="region of interest" description="Disordered" evidence="1">
    <location>
        <begin position="1"/>
        <end position="24"/>
    </location>
</feature>
<name>A0AAD7UEL9_9STRA</name>
<sequence>MNNSRSQASAPPAPPAPPSYEDFVKGGESGGWALSACAADPAMRRAFLEAGASEGWVSGSKLRKYCEKEGLMETKGGPGVPKRALAVAWDLADVRQDSRGLSFDEFCVFMHLLCIASAGGSLPSSLPPELVPPTAEEEDDELIARALQDAYDDEEEGPPSAPRSSEVTIRDGDGGYRFDVDALTDLVLAQGSGLLELDRTLFACDEAMENERWSPGSGFGSEYLLATDVEKWSSEDGSVCSRDRSFVAPTRDPEAWRLVAEWRVHISAATDRYGWAYCRGLPSPLAPGAPFASSASPFAGAVARRRRWTRLYSRPLVSAKPVTKSTPIKHPALLARLQDSFKSGVNELNRRLSGDQIRTSAAAAAAAAGKKPRDALVSSAREKWAGAKASKAAIQAFLRASALVESSDEERASRVKDFVRSEAASLRKDRALQRDPQLFEDVLEELRAELFRGTTGILISECEAADLELAEKLRKLQPVTPQMLDAVDVEHIEPHWPRAVDSIRSIGDVHTPKRKVRKVRAALDDIIACLARKAKDGEDKPPGADDLLPLVILATLRARTPSLLANLKFVELYGDNNIGEDGFLLTQIAAAASFLQNVDATQLRGVNVDAFEALMRGDVQNFNTALRNTQEQDLLLFPTENHASSSSSSSSADGHRDLLLLLQNDDDDEEEKEEVKEEEVDLEAAAKDSSRSSRLVSQASEDLNSPKFTSL</sequence>
<dbReference type="Pfam" id="PF02204">
    <property type="entry name" value="VPS9"/>
    <property type="match status" value="1"/>
</dbReference>
<dbReference type="Gene3D" id="1.20.1050.80">
    <property type="entry name" value="VPS9 domain"/>
    <property type="match status" value="1"/>
</dbReference>
<dbReference type="PROSITE" id="PS51205">
    <property type="entry name" value="VPS9"/>
    <property type="match status" value="1"/>
</dbReference>
<dbReference type="GO" id="GO:0030139">
    <property type="term" value="C:endocytic vesicle"/>
    <property type="evidence" value="ECO:0007669"/>
    <property type="project" value="TreeGrafter"/>
</dbReference>
<dbReference type="PROSITE" id="PS50031">
    <property type="entry name" value="EH"/>
    <property type="match status" value="1"/>
</dbReference>
<keyword evidence="5" id="KW-1185">Reference proteome</keyword>
<dbReference type="SMART" id="SM00167">
    <property type="entry name" value="VPS9"/>
    <property type="match status" value="1"/>
</dbReference>
<dbReference type="AlphaFoldDB" id="A0AAD7UEL9"/>
<feature type="region of interest" description="Disordered" evidence="1">
    <location>
        <begin position="660"/>
        <end position="711"/>
    </location>
</feature>
<dbReference type="PANTHER" id="PTHR23101:SF25">
    <property type="entry name" value="GTPASE-ACTIVATING PROTEIN AND VPS9 DOMAIN-CONTAINING PROTEIN 1"/>
    <property type="match status" value="1"/>
</dbReference>
<dbReference type="PANTHER" id="PTHR23101">
    <property type="entry name" value="RAB GDP/GTP EXCHANGE FACTOR"/>
    <property type="match status" value="1"/>
</dbReference>
<protein>
    <recommendedName>
        <fullName evidence="6">VPS9 domain-containing protein</fullName>
    </recommendedName>
</protein>
<evidence type="ECO:0000259" key="3">
    <source>
        <dbReference type="PROSITE" id="PS51205"/>
    </source>
</evidence>
<feature type="domain" description="VPS9" evidence="3">
    <location>
        <begin position="463"/>
        <end position="604"/>
    </location>
</feature>
<dbReference type="EMBL" id="JAQMWT010000376">
    <property type="protein sequence ID" value="KAJ8602563.1"/>
    <property type="molecule type" value="Genomic_DNA"/>
</dbReference>
<evidence type="ECO:0000256" key="1">
    <source>
        <dbReference type="SAM" id="MobiDB-lite"/>
    </source>
</evidence>
<feature type="compositionally biased region" description="Acidic residues" evidence="1">
    <location>
        <begin position="664"/>
        <end position="682"/>
    </location>
</feature>
<feature type="compositionally biased region" description="Polar residues" evidence="1">
    <location>
        <begin position="695"/>
        <end position="711"/>
    </location>
</feature>
<dbReference type="SMART" id="SM00027">
    <property type="entry name" value="EH"/>
    <property type="match status" value="1"/>
</dbReference>
<dbReference type="Pfam" id="PF12763">
    <property type="entry name" value="EH"/>
    <property type="match status" value="1"/>
</dbReference>